<keyword evidence="3" id="KW-1185">Reference proteome</keyword>
<dbReference type="EMBL" id="JAAAMG010000006">
    <property type="protein sequence ID" value="NDW04642.1"/>
    <property type="molecule type" value="Genomic_DNA"/>
</dbReference>
<sequence length="343" mass="35890">MTDRHARNIRGVYRNLGHAREACVRHEIKPTVLYHLVAADRSVVDAVVASFARGERLKVREVKELVAGAAGDGEEGGDAAAAAPGGRGGLKGLKGLAAAKQARQLKSVRAALASIGKEVEAALEPASRGKRVVKGKLAEAVMMTARLAEKELIELVLDIEPDSLSGSQTLRHVRLPETRWQEVLSMLATMAGGAEALRQKGELTPWLTDVVLPLLAFALDGEDGTPSATVARLAAAGADAQPDPEAGPEVGPEEEDEESEERTVLEASTSDATETPTVDAISLVPSRGGAIRSEGESLADRDCNRDHDPLPDADEILDPVEVSAAIAAAAAAAEVVTTAHRAD</sequence>
<reference evidence="2 3" key="1">
    <citation type="submission" date="2020-01" db="EMBL/GenBank/DDBJ databases">
        <title>Jiella pacifica sp. nov.</title>
        <authorList>
            <person name="Xue Z."/>
            <person name="Zhu S."/>
            <person name="Chen J."/>
            <person name="Yang J."/>
        </authorList>
    </citation>
    <scope>NUCLEOTIDE SEQUENCE [LARGE SCALE GENOMIC DNA]</scope>
    <source>
        <strain evidence="2 3">40Bstr34</strain>
    </source>
</reference>
<protein>
    <submittedName>
        <fullName evidence="2">Uncharacterized protein</fullName>
    </submittedName>
</protein>
<proteinExistence type="predicted"/>
<evidence type="ECO:0000256" key="1">
    <source>
        <dbReference type="SAM" id="MobiDB-lite"/>
    </source>
</evidence>
<dbReference type="AlphaFoldDB" id="A0A6N9T218"/>
<name>A0A6N9T218_9HYPH</name>
<dbReference type="RefSeq" id="WP_163462893.1">
    <property type="nucleotide sequence ID" value="NZ_JAAAMG010000006.1"/>
</dbReference>
<accession>A0A6N9T218</accession>
<dbReference type="Proteomes" id="UP000469011">
    <property type="component" value="Unassembled WGS sequence"/>
</dbReference>
<feature type="compositionally biased region" description="Acidic residues" evidence="1">
    <location>
        <begin position="251"/>
        <end position="260"/>
    </location>
</feature>
<evidence type="ECO:0000313" key="3">
    <source>
        <dbReference type="Proteomes" id="UP000469011"/>
    </source>
</evidence>
<organism evidence="2 3">
    <name type="scientific">Jiella pacifica</name>
    <dbReference type="NCBI Taxonomy" id="2696469"/>
    <lineage>
        <taxon>Bacteria</taxon>
        <taxon>Pseudomonadati</taxon>
        <taxon>Pseudomonadota</taxon>
        <taxon>Alphaproteobacteria</taxon>
        <taxon>Hyphomicrobiales</taxon>
        <taxon>Aurantimonadaceae</taxon>
        <taxon>Jiella</taxon>
    </lineage>
</organism>
<gene>
    <name evidence="2" type="ORF">GTK09_09400</name>
</gene>
<feature type="compositionally biased region" description="Basic and acidic residues" evidence="1">
    <location>
        <begin position="293"/>
        <end position="310"/>
    </location>
</feature>
<evidence type="ECO:0000313" key="2">
    <source>
        <dbReference type="EMBL" id="NDW04642.1"/>
    </source>
</evidence>
<feature type="compositionally biased region" description="Polar residues" evidence="1">
    <location>
        <begin position="266"/>
        <end position="276"/>
    </location>
</feature>
<comment type="caution">
    <text evidence="2">The sequence shown here is derived from an EMBL/GenBank/DDBJ whole genome shotgun (WGS) entry which is preliminary data.</text>
</comment>
<feature type="region of interest" description="Disordered" evidence="1">
    <location>
        <begin position="234"/>
        <end position="314"/>
    </location>
</feature>